<organism evidence="2 3">
    <name type="scientific">Pseudooceanicola nanhaiensis</name>
    <dbReference type="NCBI Taxonomy" id="375761"/>
    <lineage>
        <taxon>Bacteria</taxon>
        <taxon>Pseudomonadati</taxon>
        <taxon>Pseudomonadota</taxon>
        <taxon>Alphaproteobacteria</taxon>
        <taxon>Rhodobacterales</taxon>
        <taxon>Paracoccaceae</taxon>
        <taxon>Pseudooceanicola</taxon>
    </lineage>
</organism>
<dbReference type="InterPro" id="IPR029068">
    <property type="entry name" value="Glyas_Bleomycin-R_OHBP_Dase"/>
</dbReference>
<evidence type="ECO:0000313" key="2">
    <source>
        <dbReference type="EMBL" id="GGL93554.1"/>
    </source>
</evidence>
<sequence length="146" mass="15733">MEHDDLPAAPGFPAVLEAALYAEDLDAAEAFYGGVLGMERIARVGDRHVFFRAGSSVVLIFNPARTREGPSNPDIPVPPHGAEGPGHLCLSAEAQGVSAWCDRLQAAGVPIEADFHWPNGARSIYFRDPADNSLEIAEPRLWFPEA</sequence>
<proteinExistence type="predicted"/>
<dbReference type="InterPro" id="IPR050383">
    <property type="entry name" value="GlyoxalaseI/FosfomycinResist"/>
</dbReference>
<dbReference type="Gene3D" id="3.10.180.10">
    <property type="entry name" value="2,3-Dihydroxybiphenyl 1,2-Dioxygenase, domain 1"/>
    <property type="match status" value="1"/>
</dbReference>
<gene>
    <name evidence="2" type="ORF">GCM10011534_14640</name>
</gene>
<dbReference type="SUPFAM" id="SSF54593">
    <property type="entry name" value="Glyoxalase/Bleomycin resistance protein/Dihydroxybiphenyl dioxygenase"/>
    <property type="match status" value="1"/>
</dbReference>
<dbReference type="InterPro" id="IPR004360">
    <property type="entry name" value="Glyas_Fos-R_dOase_dom"/>
</dbReference>
<protein>
    <submittedName>
        <fullName evidence="2">Bleomycin resistance protein</fullName>
    </submittedName>
</protein>
<dbReference type="Pfam" id="PF00903">
    <property type="entry name" value="Glyoxalase"/>
    <property type="match status" value="1"/>
</dbReference>
<dbReference type="InterPro" id="IPR037523">
    <property type="entry name" value="VOC_core"/>
</dbReference>
<dbReference type="PANTHER" id="PTHR21366">
    <property type="entry name" value="GLYOXALASE FAMILY PROTEIN"/>
    <property type="match status" value="1"/>
</dbReference>
<reference evidence="2" key="1">
    <citation type="journal article" date="2014" name="Int. J. Syst. Evol. Microbiol.">
        <title>Complete genome sequence of Corynebacterium casei LMG S-19264T (=DSM 44701T), isolated from a smear-ripened cheese.</title>
        <authorList>
            <consortium name="US DOE Joint Genome Institute (JGI-PGF)"/>
            <person name="Walter F."/>
            <person name="Albersmeier A."/>
            <person name="Kalinowski J."/>
            <person name="Ruckert C."/>
        </authorList>
    </citation>
    <scope>NUCLEOTIDE SEQUENCE</scope>
    <source>
        <strain evidence="2">CGMCC 1.6293</strain>
    </source>
</reference>
<dbReference type="EMBL" id="BMLF01000001">
    <property type="protein sequence ID" value="GGL93554.1"/>
    <property type="molecule type" value="Genomic_DNA"/>
</dbReference>
<dbReference type="PANTHER" id="PTHR21366:SF22">
    <property type="entry name" value="VOC DOMAIN-CONTAINING PROTEIN"/>
    <property type="match status" value="1"/>
</dbReference>
<feature type="domain" description="VOC" evidence="1">
    <location>
        <begin position="14"/>
        <end position="139"/>
    </location>
</feature>
<keyword evidence="3" id="KW-1185">Reference proteome</keyword>
<evidence type="ECO:0000313" key="3">
    <source>
        <dbReference type="Proteomes" id="UP000649829"/>
    </source>
</evidence>
<comment type="caution">
    <text evidence="2">The sequence shown here is derived from an EMBL/GenBank/DDBJ whole genome shotgun (WGS) entry which is preliminary data.</text>
</comment>
<dbReference type="Proteomes" id="UP000649829">
    <property type="component" value="Unassembled WGS sequence"/>
</dbReference>
<dbReference type="RefSeq" id="WP_051630400.1">
    <property type="nucleotide sequence ID" value="NZ_BMLF01000001.1"/>
</dbReference>
<evidence type="ECO:0000259" key="1">
    <source>
        <dbReference type="PROSITE" id="PS51819"/>
    </source>
</evidence>
<reference evidence="2" key="2">
    <citation type="submission" date="2020-09" db="EMBL/GenBank/DDBJ databases">
        <authorList>
            <person name="Sun Q."/>
            <person name="Zhou Y."/>
        </authorList>
    </citation>
    <scope>NUCLEOTIDE SEQUENCE</scope>
    <source>
        <strain evidence="2">CGMCC 1.6293</strain>
    </source>
</reference>
<accession>A0A917SQX7</accession>
<dbReference type="PROSITE" id="PS51819">
    <property type="entry name" value="VOC"/>
    <property type="match status" value="1"/>
</dbReference>
<dbReference type="AlphaFoldDB" id="A0A917SQX7"/>
<name>A0A917SQX7_9RHOB</name>